<evidence type="ECO:0008006" key="6">
    <source>
        <dbReference type="Google" id="ProtNLM"/>
    </source>
</evidence>
<name>A0A8S1D232_9INSE</name>
<evidence type="ECO:0000256" key="3">
    <source>
        <dbReference type="SAM" id="SignalP"/>
    </source>
</evidence>
<keyword evidence="3" id="KW-0732">Signal</keyword>
<organism evidence="4 5">
    <name type="scientific">Cloeon dipterum</name>
    <dbReference type="NCBI Taxonomy" id="197152"/>
    <lineage>
        <taxon>Eukaryota</taxon>
        <taxon>Metazoa</taxon>
        <taxon>Ecdysozoa</taxon>
        <taxon>Arthropoda</taxon>
        <taxon>Hexapoda</taxon>
        <taxon>Insecta</taxon>
        <taxon>Pterygota</taxon>
        <taxon>Palaeoptera</taxon>
        <taxon>Ephemeroptera</taxon>
        <taxon>Pisciforma</taxon>
        <taxon>Baetidae</taxon>
        <taxon>Cloeon</taxon>
    </lineage>
</organism>
<comment type="caution">
    <text evidence="4">The sequence shown here is derived from an EMBL/GenBank/DDBJ whole genome shotgun (WGS) entry which is preliminary data.</text>
</comment>
<dbReference type="AlphaFoldDB" id="A0A8S1D232"/>
<feature type="region of interest" description="Disordered" evidence="1">
    <location>
        <begin position="182"/>
        <end position="232"/>
    </location>
</feature>
<feature type="signal peptide" evidence="3">
    <location>
        <begin position="1"/>
        <end position="15"/>
    </location>
</feature>
<dbReference type="Proteomes" id="UP000494165">
    <property type="component" value="Unassembled WGS sequence"/>
</dbReference>
<evidence type="ECO:0000256" key="2">
    <source>
        <dbReference type="SAM" id="Phobius"/>
    </source>
</evidence>
<feature type="transmembrane region" description="Helical" evidence="2">
    <location>
        <begin position="134"/>
        <end position="162"/>
    </location>
</feature>
<feature type="chain" id="PRO_5035781909" description="Osiris 7" evidence="3">
    <location>
        <begin position="16"/>
        <end position="232"/>
    </location>
</feature>
<reference evidence="4 5" key="1">
    <citation type="submission" date="2020-04" db="EMBL/GenBank/DDBJ databases">
        <authorList>
            <person name="Alioto T."/>
            <person name="Alioto T."/>
            <person name="Gomez Garrido J."/>
        </authorList>
    </citation>
    <scope>NUCLEOTIDE SEQUENCE [LARGE SCALE GENOMIC DNA]</scope>
</reference>
<dbReference type="InterPro" id="IPR012464">
    <property type="entry name" value="DUF1676"/>
</dbReference>
<accession>A0A8S1D232</accession>
<keyword evidence="2" id="KW-1133">Transmembrane helix</keyword>
<dbReference type="PANTHER" id="PTHR21879">
    <property type="entry name" value="FI03362P-RELATED-RELATED"/>
    <property type="match status" value="1"/>
</dbReference>
<sequence length="232" mass="23770">MKLFIVLLAVAAATALPTTEQEANQPQAAASEIQLAEGITVVRNEEAEVQEKEGAPRAIDDSLIGRAARFLQTHSLHLDLKGADVVDAVSAVGRALNGEEVEEARKGVKVKKAGKLLGPLLIGVLLKAALLAPLVLGAIALIAGKALIIGKIALLLSAVIALKKLLGGQHKAVTYEVVSHPHSYSSHDTYSAGSSSGASIAASSPGSYSGGSSSGWGRSSDAHQMAYGAQKP</sequence>
<keyword evidence="2" id="KW-0472">Membrane</keyword>
<dbReference type="EMBL" id="CADEPI010000098">
    <property type="protein sequence ID" value="CAB3374405.1"/>
    <property type="molecule type" value="Genomic_DNA"/>
</dbReference>
<proteinExistence type="predicted"/>
<feature type="compositionally biased region" description="Low complexity" evidence="1">
    <location>
        <begin position="191"/>
        <end position="207"/>
    </location>
</feature>
<keyword evidence="2" id="KW-0812">Transmembrane</keyword>
<dbReference type="Pfam" id="PF07898">
    <property type="entry name" value="DUF1676"/>
    <property type="match status" value="1"/>
</dbReference>
<dbReference type="OrthoDB" id="8192916at2759"/>
<evidence type="ECO:0000256" key="1">
    <source>
        <dbReference type="SAM" id="MobiDB-lite"/>
    </source>
</evidence>
<dbReference type="PANTHER" id="PTHR21879:SF22">
    <property type="entry name" value="FI03362P-RELATED"/>
    <property type="match status" value="1"/>
</dbReference>
<dbReference type="GO" id="GO:0016020">
    <property type="term" value="C:membrane"/>
    <property type="evidence" value="ECO:0007669"/>
    <property type="project" value="TreeGrafter"/>
</dbReference>
<gene>
    <name evidence="4" type="ORF">CLODIP_2_CD16323</name>
</gene>
<evidence type="ECO:0000313" key="4">
    <source>
        <dbReference type="EMBL" id="CAB3374405.1"/>
    </source>
</evidence>
<keyword evidence="5" id="KW-1185">Reference proteome</keyword>
<evidence type="ECO:0000313" key="5">
    <source>
        <dbReference type="Proteomes" id="UP000494165"/>
    </source>
</evidence>
<protein>
    <recommendedName>
        <fullName evidence="6">Osiris 7</fullName>
    </recommendedName>
</protein>